<dbReference type="Proteomes" id="UP000602647">
    <property type="component" value="Unassembled WGS sequence"/>
</dbReference>
<dbReference type="RefSeq" id="WP_187303598.1">
    <property type="nucleotide sequence ID" value="NZ_CBCTON010000003.1"/>
</dbReference>
<comment type="caution">
    <text evidence="1">The sequence shown here is derived from an EMBL/GenBank/DDBJ whole genome shotgun (WGS) entry which is preliminary data.</text>
</comment>
<dbReference type="AlphaFoldDB" id="A0A923NQZ9"/>
<evidence type="ECO:0000313" key="2">
    <source>
        <dbReference type="Proteomes" id="UP000602647"/>
    </source>
</evidence>
<dbReference type="InterPro" id="IPR014729">
    <property type="entry name" value="Rossmann-like_a/b/a_fold"/>
</dbReference>
<protein>
    <submittedName>
        <fullName evidence="1">Universal stress protein UspA</fullName>
    </submittedName>
</protein>
<gene>
    <name evidence="1" type="ORF">H9L42_11770</name>
</gene>
<dbReference type="SUPFAM" id="SSF52402">
    <property type="entry name" value="Adenine nucleotide alpha hydrolases-like"/>
    <property type="match status" value="1"/>
</dbReference>
<accession>A0A923NQZ9</accession>
<proteinExistence type="predicted"/>
<reference evidence="1" key="1">
    <citation type="submission" date="2020-08" db="EMBL/GenBank/DDBJ databases">
        <title>Genome public.</title>
        <authorList>
            <person name="Liu C."/>
            <person name="Sun Q."/>
        </authorList>
    </citation>
    <scope>NUCLEOTIDE SEQUENCE</scope>
    <source>
        <strain evidence="1">BX12</strain>
    </source>
</reference>
<evidence type="ECO:0000313" key="1">
    <source>
        <dbReference type="EMBL" id="MBC6680498.1"/>
    </source>
</evidence>
<organism evidence="1 2">
    <name type="scientific">Zhenpiania hominis</name>
    <dbReference type="NCBI Taxonomy" id="2763644"/>
    <lineage>
        <taxon>Bacteria</taxon>
        <taxon>Bacillati</taxon>
        <taxon>Bacillota</taxon>
        <taxon>Clostridia</taxon>
        <taxon>Peptostreptococcales</taxon>
        <taxon>Anaerovoracaceae</taxon>
        <taxon>Zhenpiania</taxon>
    </lineage>
</organism>
<dbReference type="EMBL" id="JACRYT010000014">
    <property type="protein sequence ID" value="MBC6680498.1"/>
    <property type="molecule type" value="Genomic_DNA"/>
</dbReference>
<name>A0A923NQZ9_9FIRM</name>
<dbReference type="Gene3D" id="3.40.50.620">
    <property type="entry name" value="HUPs"/>
    <property type="match status" value="1"/>
</dbReference>
<keyword evidence="2" id="KW-1185">Reference proteome</keyword>
<sequence>MKNVMVCVTQQKTCDRLIRYGHEVLDGQEGELFIIHVAPKDFKILGSSEEGEALDYLYGKAIEYGANLTVVRSNNILETLVDLVDKNQITHVILGQSGQVKNEDNLINRFREKICQQAELTVVP</sequence>